<sequence>MEKAAVREMVVQKVSKELYLEEQFVLDVMDAMEKELGDELYGRDTIAEVVARILDIMDDTDENWESDKSGLTDKGVKTVNR</sequence>
<accession>A0A074LQZ4</accession>
<name>A0A074LQZ4_9BACL</name>
<reference evidence="2 3" key="1">
    <citation type="journal article" date="2013" name="Int. J. Syst. Evol. Microbiol.">
        <title>Tumebacillus flagellatus sp. nov., an alpha-amylase/pullulanase-producing bacterium isolated from cassava wastewater.</title>
        <authorList>
            <person name="Wang Q."/>
            <person name="Xie N."/>
            <person name="Qin Y."/>
            <person name="Shen N."/>
            <person name="Zhu J."/>
            <person name="Mi H."/>
            <person name="Huang R."/>
        </authorList>
    </citation>
    <scope>NUCLEOTIDE SEQUENCE [LARGE SCALE GENOMIC DNA]</scope>
    <source>
        <strain evidence="2 3">GST4</strain>
    </source>
</reference>
<dbReference type="OrthoDB" id="2382067at2"/>
<dbReference type="Proteomes" id="UP000027931">
    <property type="component" value="Unassembled WGS sequence"/>
</dbReference>
<keyword evidence="3" id="KW-1185">Reference proteome</keyword>
<evidence type="ECO:0000313" key="2">
    <source>
        <dbReference type="EMBL" id="KEO82915.1"/>
    </source>
</evidence>
<feature type="compositionally biased region" description="Basic and acidic residues" evidence="1">
    <location>
        <begin position="65"/>
        <end position="81"/>
    </location>
</feature>
<proteinExistence type="predicted"/>
<organism evidence="2 3">
    <name type="scientific">Tumebacillus flagellatus</name>
    <dbReference type="NCBI Taxonomy" id="1157490"/>
    <lineage>
        <taxon>Bacteria</taxon>
        <taxon>Bacillati</taxon>
        <taxon>Bacillota</taxon>
        <taxon>Bacilli</taxon>
        <taxon>Bacillales</taxon>
        <taxon>Alicyclobacillaceae</taxon>
        <taxon>Tumebacillus</taxon>
    </lineage>
</organism>
<protein>
    <submittedName>
        <fullName evidence="2">Uncharacterized protein</fullName>
    </submittedName>
</protein>
<comment type="caution">
    <text evidence="2">The sequence shown here is derived from an EMBL/GenBank/DDBJ whole genome shotgun (WGS) entry which is preliminary data.</text>
</comment>
<evidence type="ECO:0000313" key="3">
    <source>
        <dbReference type="Proteomes" id="UP000027931"/>
    </source>
</evidence>
<dbReference type="RefSeq" id="WP_038088802.1">
    <property type="nucleotide sequence ID" value="NZ_JMIR01000016.1"/>
</dbReference>
<dbReference type="EMBL" id="JMIR01000016">
    <property type="protein sequence ID" value="KEO82915.1"/>
    <property type="molecule type" value="Genomic_DNA"/>
</dbReference>
<evidence type="ECO:0000256" key="1">
    <source>
        <dbReference type="SAM" id="MobiDB-lite"/>
    </source>
</evidence>
<feature type="region of interest" description="Disordered" evidence="1">
    <location>
        <begin position="62"/>
        <end position="81"/>
    </location>
</feature>
<dbReference type="AlphaFoldDB" id="A0A074LQZ4"/>
<gene>
    <name evidence="2" type="ORF">EL26_12525</name>
</gene>